<gene>
    <name evidence="7" type="ORF">MMEN_LOCUS14514</name>
</gene>
<sequence>MRLSLGTVLCCCVVTSVLLPASGTTAKPNASREKWLKEFMRKHMGRTPNNNLATANPFNCDDLVEPSEGPDSPGKLEDKAAEAVPPLSSLELNVRTKRSGCFLVTCLYHDMVYRVHEIRSQEKKTCAPLHKLRKDGFGRRRRSLPGAARLVF</sequence>
<comment type="subcellular location">
    <subcellularLocation>
        <location evidence="1">Secreted</location>
    </subcellularLocation>
</comment>
<keyword evidence="4 6" id="KW-0732">Signal</keyword>
<feature type="signal peptide" evidence="6">
    <location>
        <begin position="1"/>
        <end position="26"/>
    </location>
</feature>
<dbReference type="PANTHER" id="PTHR23414">
    <property type="entry name" value="ADRENOMEDULLIN, ADM"/>
    <property type="match status" value="1"/>
</dbReference>
<dbReference type="GO" id="GO:0007189">
    <property type="term" value="P:adenylate cyclase-activating G protein-coupled receptor signaling pathway"/>
    <property type="evidence" value="ECO:0007669"/>
    <property type="project" value="TreeGrafter"/>
</dbReference>
<dbReference type="GO" id="GO:0031700">
    <property type="term" value="F:adrenomedullin receptor binding"/>
    <property type="evidence" value="ECO:0007669"/>
    <property type="project" value="TreeGrafter"/>
</dbReference>
<comment type="caution">
    <text evidence="7">The sequence shown here is derived from an EMBL/GenBank/DDBJ whole genome shotgun (WGS) entry which is preliminary data.</text>
</comment>
<reference evidence="7" key="1">
    <citation type="submission" date="2021-05" db="EMBL/GenBank/DDBJ databases">
        <authorList>
            <person name="Tigano A."/>
        </authorList>
    </citation>
    <scope>NUCLEOTIDE SEQUENCE</scope>
</reference>
<name>A0A8S4BHP8_9TELE</name>
<dbReference type="InterPro" id="IPR051665">
    <property type="entry name" value="Adrenomedullin-reg_peptide"/>
</dbReference>
<dbReference type="EMBL" id="CAJRST010022223">
    <property type="protein sequence ID" value="CAG5957573.1"/>
    <property type="molecule type" value="Genomic_DNA"/>
</dbReference>
<evidence type="ECO:0000256" key="2">
    <source>
        <dbReference type="ARBA" id="ARBA00010575"/>
    </source>
</evidence>
<dbReference type="OrthoDB" id="8771893at2759"/>
<evidence type="ECO:0000256" key="4">
    <source>
        <dbReference type="ARBA" id="ARBA00022729"/>
    </source>
</evidence>
<dbReference type="InterPro" id="IPR021116">
    <property type="entry name" value="Calcitonin/adrenomedullin"/>
</dbReference>
<dbReference type="GO" id="GO:0005179">
    <property type="term" value="F:hormone activity"/>
    <property type="evidence" value="ECO:0007669"/>
    <property type="project" value="InterPro"/>
</dbReference>
<evidence type="ECO:0000256" key="6">
    <source>
        <dbReference type="SAM" id="SignalP"/>
    </source>
</evidence>
<feature type="chain" id="PRO_5035879255" evidence="6">
    <location>
        <begin position="27"/>
        <end position="152"/>
    </location>
</feature>
<comment type="similarity">
    <text evidence="2">Belongs to the adrenomedullin family.</text>
</comment>
<keyword evidence="5" id="KW-1015">Disulfide bond</keyword>
<dbReference type="AlphaFoldDB" id="A0A8S4BHP8"/>
<keyword evidence="3" id="KW-0964">Secreted</keyword>
<dbReference type="Pfam" id="PF00214">
    <property type="entry name" value="Calc_CGRP_IAPP"/>
    <property type="match status" value="1"/>
</dbReference>
<dbReference type="Proteomes" id="UP000677803">
    <property type="component" value="Unassembled WGS sequence"/>
</dbReference>
<accession>A0A8S4BHP8</accession>
<evidence type="ECO:0000313" key="7">
    <source>
        <dbReference type="EMBL" id="CAG5957573.1"/>
    </source>
</evidence>
<evidence type="ECO:0000313" key="8">
    <source>
        <dbReference type="Proteomes" id="UP000677803"/>
    </source>
</evidence>
<evidence type="ECO:0000256" key="1">
    <source>
        <dbReference type="ARBA" id="ARBA00004613"/>
    </source>
</evidence>
<keyword evidence="8" id="KW-1185">Reference proteome</keyword>
<dbReference type="PANTHER" id="PTHR23414:SF3">
    <property type="entry name" value="PRO-ADRENOMEDULLIN"/>
    <property type="match status" value="1"/>
</dbReference>
<organism evidence="7 8">
    <name type="scientific">Menidia menidia</name>
    <name type="common">Atlantic silverside</name>
    <dbReference type="NCBI Taxonomy" id="238744"/>
    <lineage>
        <taxon>Eukaryota</taxon>
        <taxon>Metazoa</taxon>
        <taxon>Chordata</taxon>
        <taxon>Craniata</taxon>
        <taxon>Vertebrata</taxon>
        <taxon>Euteleostomi</taxon>
        <taxon>Actinopterygii</taxon>
        <taxon>Neopterygii</taxon>
        <taxon>Teleostei</taxon>
        <taxon>Neoteleostei</taxon>
        <taxon>Acanthomorphata</taxon>
        <taxon>Ovalentaria</taxon>
        <taxon>Atherinomorphae</taxon>
        <taxon>Atheriniformes</taxon>
        <taxon>Atherinopsidae</taxon>
        <taxon>Menidiinae</taxon>
        <taxon>Menidia</taxon>
    </lineage>
</organism>
<evidence type="ECO:0000256" key="3">
    <source>
        <dbReference type="ARBA" id="ARBA00022525"/>
    </source>
</evidence>
<dbReference type="GO" id="GO:0010460">
    <property type="term" value="P:positive regulation of heart rate"/>
    <property type="evidence" value="ECO:0007669"/>
    <property type="project" value="TreeGrafter"/>
</dbReference>
<dbReference type="GO" id="GO:1990410">
    <property type="term" value="P:adrenomedullin receptor signaling pathway"/>
    <property type="evidence" value="ECO:0007669"/>
    <property type="project" value="TreeGrafter"/>
</dbReference>
<dbReference type="GO" id="GO:0003073">
    <property type="term" value="P:regulation of systemic arterial blood pressure"/>
    <property type="evidence" value="ECO:0007669"/>
    <property type="project" value="TreeGrafter"/>
</dbReference>
<proteinExistence type="inferred from homology"/>
<dbReference type="GO" id="GO:0005615">
    <property type="term" value="C:extracellular space"/>
    <property type="evidence" value="ECO:0007669"/>
    <property type="project" value="TreeGrafter"/>
</dbReference>
<evidence type="ECO:0000256" key="5">
    <source>
        <dbReference type="ARBA" id="ARBA00023157"/>
    </source>
</evidence>
<protein>
    <submittedName>
        <fullName evidence="7">(Atlantic silverside) hypothetical protein</fullName>
    </submittedName>
</protein>